<name>A0A0G4G166_9ALVE</name>
<organism evidence="2">
    <name type="scientific">Chromera velia CCMP2878</name>
    <dbReference type="NCBI Taxonomy" id="1169474"/>
    <lineage>
        <taxon>Eukaryota</taxon>
        <taxon>Sar</taxon>
        <taxon>Alveolata</taxon>
        <taxon>Colpodellida</taxon>
        <taxon>Chromeraceae</taxon>
        <taxon>Chromera</taxon>
    </lineage>
</organism>
<protein>
    <submittedName>
        <fullName evidence="2">Uncharacterized protein</fullName>
    </submittedName>
</protein>
<proteinExistence type="predicted"/>
<sequence length="502" mass="55195">MRAEVDNQGSRPPFSVAVLNLTGDLTVGHIIRTADVFGCSSVYCMGLKKFDIRSSVGLHKKSFVMRVDCTETEGGADGGKGMFSAEKFWNAVREFGLFPIFVDPSVGVRGGGEGGASERGMCVEIELECFSLPALIACLGGERGTSSLEKETASRLTPCFVFGHDMPLSFLWEGKGVEEKEAPFADWHHWLLSEMPPREGKAGPLNCSGGVETERRTDEKEETGERNMKLSADAFHSNFAEGKESSSSWSERFGKNRIACLRRAVRQGALTLFLSFFPPGFSPSVKVLEGDREEKPNGRREGREQEGQCRRERDDESQLMKWGDNEPCSGKKRNMNVQTEGESKSVRVTGEEPESMQKREKEVEGVGGSSGSFEGPNEREREKEKGAVSSVRTDVPSSTRRETLLRAPVTSVAACVIWTAFRQSIQMMACGPSQHTSDVKRKGPVEGSMEDDVRRGGDVSFPPPQRLLEGAVSWSAVDTGRQGKRTDEYGCERPKGFGQKID</sequence>
<feature type="compositionally biased region" description="Basic and acidic residues" evidence="1">
    <location>
        <begin position="288"/>
        <end position="318"/>
    </location>
</feature>
<feature type="compositionally biased region" description="Basic and acidic residues" evidence="1">
    <location>
        <begin position="484"/>
        <end position="502"/>
    </location>
</feature>
<dbReference type="VEuPathDB" id="CryptoDB:Cvel_19705"/>
<feature type="region of interest" description="Disordered" evidence="1">
    <location>
        <begin position="284"/>
        <end position="395"/>
    </location>
</feature>
<reference evidence="2" key="1">
    <citation type="submission" date="2014-11" db="EMBL/GenBank/DDBJ databases">
        <authorList>
            <person name="Otto D Thomas"/>
            <person name="Naeem Raeece"/>
        </authorList>
    </citation>
    <scope>NUCLEOTIDE SEQUENCE</scope>
</reference>
<feature type="region of interest" description="Disordered" evidence="1">
    <location>
        <begin position="200"/>
        <end position="226"/>
    </location>
</feature>
<gene>
    <name evidence="2" type="ORF">Cvel_19705</name>
</gene>
<evidence type="ECO:0000313" key="2">
    <source>
        <dbReference type="EMBL" id="CEM21733.1"/>
    </source>
</evidence>
<feature type="compositionally biased region" description="Basic and acidic residues" evidence="1">
    <location>
        <begin position="376"/>
        <end position="386"/>
    </location>
</feature>
<accession>A0A0G4G166</accession>
<dbReference type="EMBL" id="CDMZ01000796">
    <property type="protein sequence ID" value="CEM21733.1"/>
    <property type="molecule type" value="Genomic_DNA"/>
</dbReference>
<feature type="compositionally biased region" description="Basic and acidic residues" evidence="1">
    <location>
        <begin position="212"/>
        <end position="226"/>
    </location>
</feature>
<dbReference type="AlphaFoldDB" id="A0A0G4G166"/>
<feature type="region of interest" description="Disordered" evidence="1">
    <location>
        <begin position="433"/>
        <end position="502"/>
    </location>
</feature>
<evidence type="ECO:0000256" key="1">
    <source>
        <dbReference type="SAM" id="MobiDB-lite"/>
    </source>
</evidence>
<feature type="compositionally biased region" description="Basic and acidic residues" evidence="1">
    <location>
        <begin position="355"/>
        <end position="364"/>
    </location>
</feature>